<proteinExistence type="predicted"/>
<dbReference type="AlphaFoldDB" id="A0AAV1U5U0"/>
<accession>A0AAV1U5U0</accession>
<reference evidence="1" key="1">
    <citation type="submission" date="2024-01" db="EMBL/GenBank/DDBJ databases">
        <authorList>
            <person name="Webb A."/>
        </authorList>
    </citation>
    <scope>NUCLEOTIDE SEQUENCE</scope>
    <source>
        <strain evidence="1">Pm1</strain>
    </source>
</reference>
<evidence type="ECO:0000313" key="1">
    <source>
        <dbReference type="EMBL" id="CAK7929411.1"/>
    </source>
</evidence>
<protein>
    <submittedName>
        <fullName evidence="1">Uncharacterized protein</fullName>
    </submittedName>
</protein>
<comment type="caution">
    <text evidence="1">The sequence shown here is derived from an EMBL/GenBank/DDBJ whole genome shotgun (WGS) entry which is preliminary data.</text>
</comment>
<name>A0AAV1U5U0_9STRA</name>
<gene>
    <name evidence="1" type="ORF">PM001_LOCUS14561</name>
</gene>
<evidence type="ECO:0000313" key="2">
    <source>
        <dbReference type="Proteomes" id="UP001162060"/>
    </source>
</evidence>
<dbReference type="EMBL" id="CAKLBY020000153">
    <property type="protein sequence ID" value="CAK7929411.1"/>
    <property type="molecule type" value="Genomic_DNA"/>
</dbReference>
<organism evidence="1 2">
    <name type="scientific">Peronospora matthiolae</name>
    <dbReference type="NCBI Taxonomy" id="2874970"/>
    <lineage>
        <taxon>Eukaryota</taxon>
        <taxon>Sar</taxon>
        <taxon>Stramenopiles</taxon>
        <taxon>Oomycota</taxon>
        <taxon>Peronosporomycetes</taxon>
        <taxon>Peronosporales</taxon>
        <taxon>Peronosporaceae</taxon>
        <taxon>Peronospora</taxon>
    </lineage>
</organism>
<dbReference type="Proteomes" id="UP001162060">
    <property type="component" value="Unassembled WGS sequence"/>
</dbReference>
<sequence>MAALPAEGWLRGEILLQRPSRLSRNGLPRALTSTATVSTGQGWTVIYGHFGITVGLCGTEVATGPVFLHGAVQTGDPLRSGSLLEELLVTSLHVVTVAVGANNQLPRCSATLSSTQGDNGRLGTLTS</sequence>